<dbReference type="Pfam" id="PF07589">
    <property type="entry name" value="PEP-CTERM"/>
    <property type="match status" value="1"/>
</dbReference>
<sequence>MKATLLRAHVWGALSLAASLGVVTPTLARLGSFVPADGYDVQSGDIRGDVSYYNSGAYGANAGGGAGPTTIVADSGLWKVIGPAGGYFANSVDRAAFVAQGIPYSAGFANAIGAYAVGGHFGGRTDNFNLALRNDTPLGTGPMVHEYSLDQYDMGVTPASVTSGPLSMGFYFCPNPGDTFNPGPDGSAGDKFTLSLVDSVGNIGLQWGYLRDNSVVWRVSPSNLWTATSFIADQTNWDGLKIDLDLTSDTFGIDYYDVSTNTWSNLVPAGTAMGQAMGDFTTLRWQLEDGLNAGPLLGKNFFDDFSFSAVPEPSTALLAALALVAVRLRR</sequence>
<keyword evidence="3" id="KW-1185">Reference proteome</keyword>
<dbReference type="RefSeq" id="WP_145108574.1">
    <property type="nucleotide sequence ID" value="NZ_CP036349.1"/>
</dbReference>
<dbReference type="EMBL" id="CP036349">
    <property type="protein sequence ID" value="QDV72758.1"/>
    <property type="molecule type" value="Genomic_DNA"/>
</dbReference>
<dbReference type="KEGG" id="bmei:Spa11_09400"/>
<name>A0A518K4N5_9BACT</name>
<accession>A0A518K4N5</accession>
<evidence type="ECO:0000313" key="2">
    <source>
        <dbReference type="EMBL" id="QDV72758.1"/>
    </source>
</evidence>
<protein>
    <recommendedName>
        <fullName evidence="1">Ice-binding protein C-terminal domain-containing protein</fullName>
    </recommendedName>
</protein>
<feature type="domain" description="Ice-binding protein C-terminal" evidence="1">
    <location>
        <begin position="309"/>
        <end position="330"/>
    </location>
</feature>
<organism evidence="2 3">
    <name type="scientific">Botrimarina mediterranea</name>
    <dbReference type="NCBI Taxonomy" id="2528022"/>
    <lineage>
        <taxon>Bacteria</taxon>
        <taxon>Pseudomonadati</taxon>
        <taxon>Planctomycetota</taxon>
        <taxon>Planctomycetia</taxon>
        <taxon>Pirellulales</taxon>
        <taxon>Lacipirellulaceae</taxon>
        <taxon>Botrimarina</taxon>
    </lineage>
</organism>
<evidence type="ECO:0000313" key="3">
    <source>
        <dbReference type="Proteomes" id="UP000316426"/>
    </source>
</evidence>
<gene>
    <name evidence="2" type="ORF">Spa11_09400</name>
</gene>
<dbReference type="Proteomes" id="UP000316426">
    <property type="component" value="Chromosome"/>
</dbReference>
<reference evidence="2 3" key="1">
    <citation type="submission" date="2019-02" db="EMBL/GenBank/DDBJ databases">
        <title>Deep-cultivation of Planctomycetes and their phenomic and genomic characterization uncovers novel biology.</title>
        <authorList>
            <person name="Wiegand S."/>
            <person name="Jogler M."/>
            <person name="Boedeker C."/>
            <person name="Pinto D."/>
            <person name="Vollmers J."/>
            <person name="Rivas-Marin E."/>
            <person name="Kohn T."/>
            <person name="Peeters S.H."/>
            <person name="Heuer A."/>
            <person name="Rast P."/>
            <person name="Oberbeckmann S."/>
            <person name="Bunk B."/>
            <person name="Jeske O."/>
            <person name="Meyerdierks A."/>
            <person name="Storesund J.E."/>
            <person name="Kallscheuer N."/>
            <person name="Luecker S."/>
            <person name="Lage O.M."/>
            <person name="Pohl T."/>
            <person name="Merkel B.J."/>
            <person name="Hornburger P."/>
            <person name="Mueller R.-W."/>
            <person name="Bruemmer F."/>
            <person name="Labrenz M."/>
            <person name="Spormann A.M."/>
            <person name="Op den Camp H."/>
            <person name="Overmann J."/>
            <person name="Amann R."/>
            <person name="Jetten M.S.M."/>
            <person name="Mascher T."/>
            <person name="Medema M.H."/>
            <person name="Devos D.P."/>
            <person name="Kaster A.-K."/>
            <person name="Ovreas L."/>
            <person name="Rohde M."/>
            <person name="Galperin M.Y."/>
            <person name="Jogler C."/>
        </authorList>
    </citation>
    <scope>NUCLEOTIDE SEQUENCE [LARGE SCALE GENOMIC DNA]</scope>
    <source>
        <strain evidence="2 3">Spa11</strain>
    </source>
</reference>
<evidence type="ECO:0000259" key="1">
    <source>
        <dbReference type="Pfam" id="PF07589"/>
    </source>
</evidence>
<dbReference type="AlphaFoldDB" id="A0A518K4N5"/>
<proteinExistence type="predicted"/>
<dbReference type="InterPro" id="IPR013424">
    <property type="entry name" value="Ice-binding_C"/>
</dbReference>